<evidence type="ECO:0000313" key="10">
    <source>
        <dbReference type="EMBL" id="KAK0515747.1"/>
    </source>
</evidence>
<dbReference type="InterPro" id="IPR032312">
    <property type="entry name" value="LacZ_4"/>
</dbReference>
<comment type="caution">
    <text evidence="10">The sequence shown here is derived from an EMBL/GenBank/DDBJ whole genome shotgun (WGS) entry which is preliminary data.</text>
</comment>
<dbReference type="InterPro" id="IPR050347">
    <property type="entry name" value="Bact_Beta-galactosidase"/>
</dbReference>
<keyword evidence="5 7" id="KW-0326">Glycosidase</keyword>
<dbReference type="Proteomes" id="UP001166286">
    <property type="component" value="Unassembled WGS sequence"/>
</dbReference>
<dbReference type="SMART" id="SM01038">
    <property type="entry name" value="Bgal_small_N"/>
    <property type="match status" value="1"/>
</dbReference>
<dbReference type="PRINTS" id="PR00132">
    <property type="entry name" value="GLHYDRLASE2"/>
</dbReference>
<organism evidence="10 11">
    <name type="scientific">Cladonia borealis</name>
    <dbReference type="NCBI Taxonomy" id="184061"/>
    <lineage>
        <taxon>Eukaryota</taxon>
        <taxon>Fungi</taxon>
        <taxon>Dikarya</taxon>
        <taxon>Ascomycota</taxon>
        <taxon>Pezizomycotina</taxon>
        <taxon>Lecanoromycetes</taxon>
        <taxon>OSLEUM clade</taxon>
        <taxon>Lecanoromycetidae</taxon>
        <taxon>Lecanorales</taxon>
        <taxon>Lecanorineae</taxon>
        <taxon>Cladoniaceae</taxon>
        <taxon>Cladonia</taxon>
    </lineage>
</organism>
<dbReference type="SUPFAM" id="SSF51445">
    <property type="entry name" value="(Trans)glycosidases"/>
    <property type="match status" value="1"/>
</dbReference>
<evidence type="ECO:0000313" key="11">
    <source>
        <dbReference type="Proteomes" id="UP001166286"/>
    </source>
</evidence>
<dbReference type="GO" id="GO:0030246">
    <property type="term" value="F:carbohydrate binding"/>
    <property type="evidence" value="ECO:0007669"/>
    <property type="project" value="InterPro"/>
</dbReference>
<dbReference type="PANTHER" id="PTHR46323">
    <property type="entry name" value="BETA-GALACTOSIDASE"/>
    <property type="match status" value="1"/>
</dbReference>
<protein>
    <recommendedName>
        <fullName evidence="3">beta-galactosidase</fullName>
        <ecNumber evidence="3">3.2.1.23</ecNumber>
    </recommendedName>
    <alternativeName>
        <fullName evidence="6">Lactase</fullName>
    </alternativeName>
</protein>
<dbReference type="Gene3D" id="2.60.40.10">
    <property type="entry name" value="Immunoglobulins"/>
    <property type="match status" value="2"/>
</dbReference>
<evidence type="ECO:0000256" key="7">
    <source>
        <dbReference type="RuleBase" id="RU361154"/>
    </source>
</evidence>
<keyword evidence="4 7" id="KW-0378">Hydrolase</keyword>
<evidence type="ECO:0000256" key="4">
    <source>
        <dbReference type="ARBA" id="ARBA00022801"/>
    </source>
</evidence>
<dbReference type="Gene3D" id="2.60.120.260">
    <property type="entry name" value="Galactose-binding domain-like"/>
    <property type="match status" value="1"/>
</dbReference>
<feature type="region of interest" description="Disordered" evidence="8">
    <location>
        <begin position="956"/>
        <end position="1006"/>
    </location>
</feature>
<feature type="compositionally biased region" description="Low complexity" evidence="8">
    <location>
        <begin position="965"/>
        <end position="984"/>
    </location>
</feature>
<dbReference type="InterPro" id="IPR036156">
    <property type="entry name" value="Beta-gal/glucu_dom_sf"/>
</dbReference>
<dbReference type="InterPro" id="IPR008979">
    <property type="entry name" value="Galactose-bd-like_sf"/>
</dbReference>
<dbReference type="SUPFAM" id="SSF49303">
    <property type="entry name" value="beta-Galactosidase/glucuronidase domain"/>
    <property type="match status" value="2"/>
</dbReference>
<feature type="domain" description="Beta galactosidase small chain/" evidence="9">
    <location>
        <begin position="745"/>
        <end position="1069"/>
    </location>
</feature>
<evidence type="ECO:0000256" key="8">
    <source>
        <dbReference type="SAM" id="MobiDB-lite"/>
    </source>
</evidence>
<comment type="similarity">
    <text evidence="2 7">Belongs to the glycosyl hydrolase 2 family.</text>
</comment>
<dbReference type="InterPro" id="IPR006103">
    <property type="entry name" value="Glyco_hydro_2_cat"/>
</dbReference>
<dbReference type="EC" id="3.2.1.23" evidence="3"/>
<evidence type="ECO:0000259" key="9">
    <source>
        <dbReference type="SMART" id="SM01038"/>
    </source>
</evidence>
<dbReference type="GO" id="GO:0004565">
    <property type="term" value="F:beta-galactosidase activity"/>
    <property type="evidence" value="ECO:0007669"/>
    <property type="project" value="UniProtKB-EC"/>
</dbReference>
<evidence type="ECO:0000256" key="2">
    <source>
        <dbReference type="ARBA" id="ARBA00007401"/>
    </source>
</evidence>
<evidence type="ECO:0000256" key="3">
    <source>
        <dbReference type="ARBA" id="ARBA00012756"/>
    </source>
</evidence>
<dbReference type="Pfam" id="PF16353">
    <property type="entry name" value="LacZ_4"/>
    <property type="match status" value="1"/>
</dbReference>
<sequence length="1073" mass="121798">MSMTGSALWESGMMDKEDSLPDYSTEHVFCRNRLPPRAYFLPAQHLLLSGRWRFHYASSPLEADPPPHKVNAWSLIDVPGHWQLQGYGHPHYTNFDYPFPAHPPYPPSDNPTGLYETDFSIPVDWEIDGGFTYRLRFEGVDSAYHVWVNGKEVGYGQGSRNASEFDISDVVRGGERQKNTLRVKVYQWSDGSYIEDQDMWWLSGIYRDVSLLAFPKKAHVEDFFVRTELDEHYKDATLDMTCWPQLETAARITFQLFDASGHKVIKPQSWDLAAGTFSHDCKISVPNPSKWTAEHPNLYRLSITLSAGDYVLQKIIQDVGFRKVELKDGLVQVNGRPVTFRGVNRHDHHPRFGRAVPIEFIKHDLLLMKQHNINAIRCSHYPNHPSLVAFANEVGLWIMDEADLECHGAGVDGSIIPSDKPSWKGAYLDRMHQLVQRDKNNPSVIIWSLGNESYFGQNHVAMYQWSKSFDKTRLVHYEGGRPYVASDICSSMYNSIDDIANLGQVKEGRDSEKPVILQEYGHAMGNGPGALKEYQDTFYKYRRLQGGFIWEWCNHGLLKKLDDGSGKSFFAYGGDFGDEPNDKNFVCDGLCTSDHQPGPGLIELKKVYQPITVTMKEDTLLVRNRYDFVSLAGLQYTWTITHFPLDGEEQELVSGTEHLNDYQTEAGSEFAIGPFGPRVSKYHLSHPETWLKISFRSQSKLRWAEYGHEIAWAEFRLDANEREWKAPLVASLPAPRTNELGGLLRIHGANYSMAFDPIQAKFLSWSYRGIDLISEDAGPKLTFWRAPTDNDKPGAANVWRGWRLHLMTQEVRSVKHQYIEDSGRFEIVVKSWIAPKVLAWGFETTTTYTIPSQGKLLVHVHATPKGGTPSLLPRVGLEMMLPSDRTVAQWFGLGPGQSYRDMKEAGKIGVWKRNLDDMMVNYEMPQENGNRAETRWVKVTDERGIGLKAALHRQTASDLSSLQHSRTQSTGTQSPSSQRSSVGSWELVQRPKEQSDTRSGRPGFDFAVSKYTSEDLDQAQHPHELRGSKGVNFRIDDDHHGLGSASCGPDTLEQHQLKMREFDFTVILEATGV</sequence>
<dbReference type="InterPro" id="IPR023230">
    <property type="entry name" value="Glyco_hydro_2_CS"/>
</dbReference>
<feature type="compositionally biased region" description="Basic and acidic residues" evidence="8">
    <location>
        <begin position="989"/>
        <end position="999"/>
    </location>
</feature>
<dbReference type="InterPro" id="IPR017853">
    <property type="entry name" value="GH"/>
</dbReference>
<dbReference type="InterPro" id="IPR011013">
    <property type="entry name" value="Gal_mutarotase_sf_dom"/>
</dbReference>
<dbReference type="EMBL" id="JAFEKC020000003">
    <property type="protein sequence ID" value="KAK0515747.1"/>
    <property type="molecule type" value="Genomic_DNA"/>
</dbReference>
<dbReference type="PROSITE" id="PS00719">
    <property type="entry name" value="GLYCOSYL_HYDROL_F2_1"/>
    <property type="match status" value="1"/>
</dbReference>
<dbReference type="InterPro" id="IPR013783">
    <property type="entry name" value="Ig-like_fold"/>
</dbReference>
<dbReference type="Pfam" id="PF00703">
    <property type="entry name" value="Glyco_hydro_2"/>
    <property type="match status" value="1"/>
</dbReference>
<dbReference type="InterPro" id="IPR004199">
    <property type="entry name" value="B-gal_small/dom_5"/>
</dbReference>
<name>A0AA39R6E7_9LECA</name>
<dbReference type="Gene3D" id="2.70.98.10">
    <property type="match status" value="1"/>
</dbReference>
<gene>
    <name evidence="10" type="ORF">JMJ35_001781</name>
</gene>
<dbReference type="Gene3D" id="3.20.20.80">
    <property type="entry name" value="Glycosidases"/>
    <property type="match status" value="1"/>
</dbReference>
<dbReference type="FunFam" id="3.20.20.80:FF:000018">
    <property type="entry name" value="Beta-galactosidase"/>
    <property type="match status" value="1"/>
</dbReference>
<dbReference type="PANTHER" id="PTHR46323:SF2">
    <property type="entry name" value="BETA-GALACTOSIDASE"/>
    <property type="match status" value="1"/>
</dbReference>
<reference evidence="10" key="1">
    <citation type="submission" date="2023-03" db="EMBL/GenBank/DDBJ databases">
        <title>Complete genome of Cladonia borealis.</title>
        <authorList>
            <person name="Park H."/>
        </authorList>
    </citation>
    <scope>NUCLEOTIDE SEQUENCE</scope>
    <source>
        <strain evidence="10">ANT050790</strain>
    </source>
</reference>
<evidence type="ECO:0000256" key="6">
    <source>
        <dbReference type="ARBA" id="ARBA00032230"/>
    </source>
</evidence>
<dbReference type="Pfam" id="PF02837">
    <property type="entry name" value="Glyco_hydro_2_N"/>
    <property type="match status" value="1"/>
</dbReference>
<accession>A0AA39R6E7</accession>
<evidence type="ECO:0000256" key="1">
    <source>
        <dbReference type="ARBA" id="ARBA00001412"/>
    </source>
</evidence>
<dbReference type="Pfam" id="PF02836">
    <property type="entry name" value="Glyco_hydro_2_C"/>
    <property type="match status" value="1"/>
</dbReference>
<dbReference type="InterPro" id="IPR014718">
    <property type="entry name" value="GH-type_carb-bd"/>
</dbReference>
<dbReference type="GO" id="GO:0005990">
    <property type="term" value="P:lactose catabolic process"/>
    <property type="evidence" value="ECO:0007669"/>
    <property type="project" value="TreeGrafter"/>
</dbReference>
<dbReference type="InterPro" id="IPR006102">
    <property type="entry name" value="Ig-like_GH2"/>
</dbReference>
<dbReference type="AlphaFoldDB" id="A0AA39R6E7"/>
<proteinExistence type="inferred from homology"/>
<keyword evidence="11" id="KW-1185">Reference proteome</keyword>
<dbReference type="InterPro" id="IPR006104">
    <property type="entry name" value="Glyco_hydro_2_N"/>
</dbReference>
<dbReference type="GO" id="GO:0009341">
    <property type="term" value="C:beta-galactosidase complex"/>
    <property type="evidence" value="ECO:0007669"/>
    <property type="project" value="InterPro"/>
</dbReference>
<comment type="catalytic activity">
    <reaction evidence="1">
        <text>Hydrolysis of terminal non-reducing beta-D-galactose residues in beta-D-galactosides.</text>
        <dbReference type="EC" id="3.2.1.23"/>
    </reaction>
</comment>
<evidence type="ECO:0000256" key="5">
    <source>
        <dbReference type="ARBA" id="ARBA00023295"/>
    </source>
</evidence>
<dbReference type="Pfam" id="PF02929">
    <property type="entry name" value="Bgal_small_N"/>
    <property type="match status" value="1"/>
</dbReference>
<dbReference type="SUPFAM" id="SSF49785">
    <property type="entry name" value="Galactose-binding domain-like"/>
    <property type="match status" value="1"/>
</dbReference>
<dbReference type="SUPFAM" id="SSF74650">
    <property type="entry name" value="Galactose mutarotase-like"/>
    <property type="match status" value="1"/>
</dbReference>
<dbReference type="InterPro" id="IPR006101">
    <property type="entry name" value="Glyco_hydro_2"/>
</dbReference>